<evidence type="ECO:0000313" key="1">
    <source>
        <dbReference type="EMBL" id="GAI95202.1"/>
    </source>
</evidence>
<proteinExistence type="predicted"/>
<dbReference type="AlphaFoldDB" id="X1SQ47"/>
<accession>X1SQ47</accession>
<gene>
    <name evidence="1" type="ORF">S12H4_40705</name>
</gene>
<name>X1SQ47_9ZZZZ</name>
<organism evidence="1">
    <name type="scientific">marine sediment metagenome</name>
    <dbReference type="NCBI Taxonomy" id="412755"/>
    <lineage>
        <taxon>unclassified sequences</taxon>
        <taxon>metagenomes</taxon>
        <taxon>ecological metagenomes</taxon>
    </lineage>
</organism>
<dbReference type="EMBL" id="BARW01024726">
    <property type="protein sequence ID" value="GAI95202.1"/>
    <property type="molecule type" value="Genomic_DNA"/>
</dbReference>
<reference evidence="1" key="1">
    <citation type="journal article" date="2014" name="Front. Microbiol.">
        <title>High frequency of phylogenetically diverse reductive dehalogenase-homologous genes in deep subseafloor sedimentary metagenomes.</title>
        <authorList>
            <person name="Kawai M."/>
            <person name="Futagami T."/>
            <person name="Toyoda A."/>
            <person name="Takaki Y."/>
            <person name="Nishi S."/>
            <person name="Hori S."/>
            <person name="Arai W."/>
            <person name="Tsubouchi T."/>
            <person name="Morono Y."/>
            <person name="Uchiyama I."/>
            <person name="Ito T."/>
            <person name="Fujiyama A."/>
            <person name="Inagaki F."/>
            <person name="Takami H."/>
        </authorList>
    </citation>
    <scope>NUCLEOTIDE SEQUENCE</scope>
    <source>
        <strain evidence="1">Expedition CK06-06</strain>
    </source>
</reference>
<sequence length="98" mass="11605">MLWGMNMSGNLFMRVEKEKWLNSGKGFNGQMCLTDIEKEKVLERANYRCQLCGKKKEKIIRFWSEIRLVTHHLCYPPLSYDDLQAVCYSCHNKILKSK</sequence>
<comment type="caution">
    <text evidence="1">The sequence shown here is derived from an EMBL/GenBank/DDBJ whole genome shotgun (WGS) entry which is preliminary data.</text>
</comment>
<protein>
    <submittedName>
        <fullName evidence="1">Uncharacterized protein</fullName>
    </submittedName>
</protein>